<dbReference type="Proteomes" id="UP001287059">
    <property type="component" value="Unassembled WGS sequence"/>
</dbReference>
<name>A0ABU4Y505_9HYPH</name>
<keyword evidence="3" id="KW-0804">Transcription</keyword>
<dbReference type="EMBL" id="JAVIIW010000041">
    <property type="protein sequence ID" value="MDX8482023.1"/>
    <property type="molecule type" value="Genomic_DNA"/>
</dbReference>
<dbReference type="SUPFAM" id="SSF46689">
    <property type="entry name" value="Homeodomain-like"/>
    <property type="match status" value="2"/>
</dbReference>
<dbReference type="Pfam" id="PF12833">
    <property type="entry name" value="HTH_18"/>
    <property type="match status" value="1"/>
</dbReference>
<reference evidence="5 6" key="1">
    <citation type="submission" date="2023-08" db="EMBL/GenBank/DDBJ databases">
        <title>Implementing the SeqCode for naming new Mesorhizobium species isolated from Vachellia karroo root nodules.</title>
        <authorList>
            <person name="Van Lill M."/>
        </authorList>
    </citation>
    <scope>NUCLEOTIDE SEQUENCE [LARGE SCALE GENOMIC DNA]</scope>
    <source>
        <strain evidence="5 6">VK24D</strain>
    </source>
</reference>
<dbReference type="InterPro" id="IPR020449">
    <property type="entry name" value="Tscrpt_reg_AraC-type_HTH"/>
</dbReference>
<keyword evidence="1" id="KW-0805">Transcription regulation</keyword>
<protein>
    <submittedName>
        <fullName evidence="5">AraC family transcriptional regulator</fullName>
    </submittedName>
</protein>
<evidence type="ECO:0000313" key="6">
    <source>
        <dbReference type="Proteomes" id="UP001287059"/>
    </source>
</evidence>
<dbReference type="RefSeq" id="WP_320290166.1">
    <property type="nucleotide sequence ID" value="NZ_JAVIIW010000041.1"/>
</dbReference>
<dbReference type="InterPro" id="IPR018060">
    <property type="entry name" value="HTH_AraC"/>
</dbReference>
<comment type="caution">
    <text evidence="5">The sequence shown here is derived from an EMBL/GenBank/DDBJ whole genome shotgun (WGS) entry which is preliminary data.</text>
</comment>
<dbReference type="InterPro" id="IPR050204">
    <property type="entry name" value="AraC_XylS_family_regulators"/>
</dbReference>
<accession>A0ABU4Y505</accession>
<organism evidence="5 6">
    <name type="scientific">Mesorhizobium album</name>
    <dbReference type="NCBI Taxonomy" id="3072314"/>
    <lineage>
        <taxon>Bacteria</taxon>
        <taxon>Pseudomonadati</taxon>
        <taxon>Pseudomonadota</taxon>
        <taxon>Alphaproteobacteria</taxon>
        <taxon>Hyphomicrobiales</taxon>
        <taxon>Phyllobacteriaceae</taxon>
        <taxon>Mesorhizobium</taxon>
    </lineage>
</organism>
<dbReference type="PANTHER" id="PTHR46796">
    <property type="entry name" value="HTH-TYPE TRANSCRIPTIONAL ACTIVATOR RHAS-RELATED"/>
    <property type="match status" value="1"/>
</dbReference>
<dbReference type="PRINTS" id="PR00032">
    <property type="entry name" value="HTHARAC"/>
</dbReference>
<dbReference type="Gene3D" id="1.10.10.60">
    <property type="entry name" value="Homeodomain-like"/>
    <property type="match status" value="2"/>
</dbReference>
<evidence type="ECO:0000313" key="5">
    <source>
        <dbReference type="EMBL" id="MDX8482023.1"/>
    </source>
</evidence>
<dbReference type="PANTHER" id="PTHR46796:SF6">
    <property type="entry name" value="ARAC SUBFAMILY"/>
    <property type="match status" value="1"/>
</dbReference>
<evidence type="ECO:0000256" key="1">
    <source>
        <dbReference type="ARBA" id="ARBA00023015"/>
    </source>
</evidence>
<gene>
    <name evidence="5" type="ORF">RFN28_26695</name>
</gene>
<dbReference type="PROSITE" id="PS01124">
    <property type="entry name" value="HTH_ARAC_FAMILY_2"/>
    <property type="match status" value="1"/>
</dbReference>
<keyword evidence="6" id="KW-1185">Reference proteome</keyword>
<dbReference type="InterPro" id="IPR009057">
    <property type="entry name" value="Homeodomain-like_sf"/>
</dbReference>
<dbReference type="SMART" id="SM00342">
    <property type="entry name" value="HTH_ARAC"/>
    <property type="match status" value="1"/>
</dbReference>
<evidence type="ECO:0000256" key="2">
    <source>
        <dbReference type="ARBA" id="ARBA00023125"/>
    </source>
</evidence>
<feature type="domain" description="HTH araC/xylS-type" evidence="4">
    <location>
        <begin position="244"/>
        <end position="342"/>
    </location>
</feature>
<keyword evidence="2" id="KW-0238">DNA-binding</keyword>
<evidence type="ECO:0000256" key="3">
    <source>
        <dbReference type="ARBA" id="ARBA00023163"/>
    </source>
</evidence>
<evidence type="ECO:0000259" key="4">
    <source>
        <dbReference type="PROSITE" id="PS01124"/>
    </source>
</evidence>
<proteinExistence type="predicted"/>
<sequence length="345" mass="39349">MVQTSFIRLPFFLYSHIFYQLRIICDLSDNLWFGTRHEASFSQHGGRFDLAETFCLDPNKMRSSRHQTLSHQYESWGNIRADLIGRTGLERQETRISHPRHMFLMNLKGAARRGEDFIDGRRISFSARRPGSIIYIPAQSEWTGWDEGDAIASYLLVSIEREFAEQTFGGSGFCRLAELPPWIGFRDSTIEAALQTIADELRCPDPISVTMVESQVAQLFVQLVRLKRTYHQPAKGGLSAFDLKRVMAMIEAMSDERPTLADLARELGISRFHFGRAFKQSTGMTPHAFIARRRLEQSADMLRSTNLSATRIAMECGFGSSSHFTIAFKRAFGANPIEFRRKCKT</sequence>